<dbReference type="GO" id="GO:0004230">
    <property type="term" value="F:glutamyl aminopeptidase activity"/>
    <property type="evidence" value="ECO:0007669"/>
    <property type="project" value="UniProtKB-EC"/>
</dbReference>
<dbReference type="GO" id="GO:0005737">
    <property type="term" value="C:cytoplasm"/>
    <property type="evidence" value="ECO:0007669"/>
    <property type="project" value="TreeGrafter"/>
</dbReference>
<comment type="similarity">
    <text evidence="3">Belongs to the peptidase M1 family.</text>
</comment>
<gene>
    <name evidence="14" type="ORF">NP493_315g04069</name>
</gene>
<sequence length="92" mass="10671">MIAVPDFDAGAMENWGLIMYRETALLLENGVSSETNKERVAVVVSHELAHQWFGNLVTLAWWDDLWLNEGFASYMEYVGVNHVHRDWKMVRC</sequence>
<keyword evidence="12" id="KW-0482">Metalloprotease</keyword>
<comment type="subunit">
    <text evidence="4">Homodimer; disulfide-linked.</text>
</comment>
<evidence type="ECO:0000256" key="8">
    <source>
        <dbReference type="ARBA" id="ARBA00022723"/>
    </source>
</evidence>
<evidence type="ECO:0000256" key="3">
    <source>
        <dbReference type="ARBA" id="ARBA00010136"/>
    </source>
</evidence>
<evidence type="ECO:0000256" key="6">
    <source>
        <dbReference type="ARBA" id="ARBA00022438"/>
    </source>
</evidence>
<evidence type="ECO:0000256" key="1">
    <source>
        <dbReference type="ARBA" id="ARBA00001703"/>
    </source>
</evidence>
<evidence type="ECO:0000313" key="14">
    <source>
        <dbReference type="EMBL" id="KAK2183342.1"/>
    </source>
</evidence>
<comment type="cofactor">
    <cofactor evidence="2">
        <name>Zn(2+)</name>
        <dbReference type="ChEBI" id="CHEBI:29105"/>
    </cofactor>
</comment>
<evidence type="ECO:0000256" key="2">
    <source>
        <dbReference type="ARBA" id="ARBA00001947"/>
    </source>
</evidence>
<evidence type="ECO:0000256" key="11">
    <source>
        <dbReference type="ARBA" id="ARBA00022837"/>
    </source>
</evidence>
<dbReference type="GO" id="GO:0070006">
    <property type="term" value="F:metalloaminopeptidase activity"/>
    <property type="evidence" value="ECO:0007669"/>
    <property type="project" value="TreeGrafter"/>
</dbReference>
<evidence type="ECO:0000256" key="10">
    <source>
        <dbReference type="ARBA" id="ARBA00022833"/>
    </source>
</evidence>
<evidence type="ECO:0000256" key="12">
    <source>
        <dbReference type="ARBA" id="ARBA00023049"/>
    </source>
</evidence>
<evidence type="ECO:0000256" key="9">
    <source>
        <dbReference type="ARBA" id="ARBA00022801"/>
    </source>
</evidence>
<evidence type="ECO:0000259" key="13">
    <source>
        <dbReference type="Pfam" id="PF01433"/>
    </source>
</evidence>
<dbReference type="GO" id="GO:0008270">
    <property type="term" value="F:zinc ion binding"/>
    <property type="evidence" value="ECO:0007669"/>
    <property type="project" value="InterPro"/>
</dbReference>
<dbReference type="GO" id="GO:0043171">
    <property type="term" value="P:peptide catabolic process"/>
    <property type="evidence" value="ECO:0007669"/>
    <property type="project" value="TreeGrafter"/>
</dbReference>
<organism evidence="14 15">
    <name type="scientific">Ridgeia piscesae</name>
    <name type="common">Tubeworm</name>
    <dbReference type="NCBI Taxonomy" id="27915"/>
    <lineage>
        <taxon>Eukaryota</taxon>
        <taxon>Metazoa</taxon>
        <taxon>Spiralia</taxon>
        <taxon>Lophotrochozoa</taxon>
        <taxon>Annelida</taxon>
        <taxon>Polychaeta</taxon>
        <taxon>Sedentaria</taxon>
        <taxon>Canalipalpata</taxon>
        <taxon>Sabellida</taxon>
        <taxon>Siboglinidae</taxon>
        <taxon>Ridgeia</taxon>
    </lineage>
</organism>
<dbReference type="PRINTS" id="PR00756">
    <property type="entry name" value="ALADIPTASE"/>
</dbReference>
<dbReference type="Pfam" id="PF01433">
    <property type="entry name" value="Peptidase_M1"/>
    <property type="match status" value="1"/>
</dbReference>
<evidence type="ECO:0000256" key="4">
    <source>
        <dbReference type="ARBA" id="ARBA00011748"/>
    </source>
</evidence>
<keyword evidence="9" id="KW-0378">Hydrolase</keyword>
<protein>
    <recommendedName>
        <fullName evidence="5">glutamyl aminopeptidase</fullName>
        <ecNumber evidence="5">3.4.11.7</ecNumber>
    </recommendedName>
</protein>
<dbReference type="SUPFAM" id="SSF55486">
    <property type="entry name" value="Metalloproteases ('zincins'), catalytic domain"/>
    <property type="match status" value="1"/>
</dbReference>
<name>A0AAD9L509_RIDPI</name>
<proteinExistence type="inferred from homology"/>
<keyword evidence="11" id="KW-0106">Calcium</keyword>
<evidence type="ECO:0000313" key="15">
    <source>
        <dbReference type="Proteomes" id="UP001209878"/>
    </source>
</evidence>
<keyword evidence="15" id="KW-1185">Reference proteome</keyword>
<accession>A0AAD9L509</accession>
<comment type="caution">
    <text evidence="14">The sequence shown here is derived from an EMBL/GenBank/DDBJ whole genome shotgun (WGS) entry which is preliminary data.</text>
</comment>
<keyword evidence="8" id="KW-0479">Metal-binding</keyword>
<dbReference type="GO" id="GO:0006508">
    <property type="term" value="P:proteolysis"/>
    <property type="evidence" value="ECO:0007669"/>
    <property type="project" value="UniProtKB-KW"/>
</dbReference>
<evidence type="ECO:0000256" key="7">
    <source>
        <dbReference type="ARBA" id="ARBA00022670"/>
    </source>
</evidence>
<dbReference type="Proteomes" id="UP001209878">
    <property type="component" value="Unassembled WGS sequence"/>
</dbReference>
<dbReference type="InterPro" id="IPR001930">
    <property type="entry name" value="Peptidase_M1"/>
</dbReference>
<dbReference type="EMBL" id="JAODUO010000315">
    <property type="protein sequence ID" value="KAK2183342.1"/>
    <property type="molecule type" value="Genomic_DNA"/>
</dbReference>
<dbReference type="InterPro" id="IPR027268">
    <property type="entry name" value="Peptidase_M4/M1_CTD_sf"/>
</dbReference>
<dbReference type="InterPro" id="IPR014782">
    <property type="entry name" value="Peptidase_M1_dom"/>
</dbReference>
<keyword evidence="6" id="KW-0031">Aminopeptidase</keyword>
<dbReference type="InterPro" id="IPR050344">
    <property type="entry name" value="Peptidase_M1_aminopeptidases"/>
</dbReference>
<dbReference type="GO" id="GO:0005615">
    <property type="term" value="C:extracellular space"/>
    <property type="evidence" value="ECO:0007669"/>
    <property type="project" value="TreeGrafter"/>
</dbReference>
<dbReference type="GO" id="GO:0016020">
    <property type="term" value="C:membrane"/>
    <property type="evidence" value="ECO:0007669"/>
    <property type="project" value="TreeGrafter"/>
</dbReference>
<dbReference type="GO" id="GO:0042277">
    <property type="term" value="F:peptide binding"/>
    <property type="evidence" value="ECO:0007669"/>
    <property type="project" value="TreeGrafter"/>
</dbReference>
<dbReference type="EC" id="3.4.11.7" evidence="5"/>
<feature type="domain" description="Peptidase M1 membrane alanine aminopeptidase" evidence="13">
    <location>
        <begin position="1"/>
        <end position="90"/>
    </location>
</feature>
<keyword evidence="7" id="KW-0645">Protease</keyword>
<dbReference type="PANTHER" id="PTHR11533">
    <property type="entry name" value="PROTEASE M1 ZINC METALLOPROTEASE"/>
    <property type="match status" value="1"/>
</dbReference>
<dbReference type="Gene3D" id="1.10.390.10">
    <property type="entry name" value="Neutral Protease Domain 2"/>
    <property type="match status" value="1"/>
</dbReference>
<dbReference type="PANTHER" id="PTHR11533:SF276">
    <property type="entry name" value="GLUTAMYL AMINOPEPTIDASE"/>
    <property type="match status" value="1"/>
</dbReference>
<keyword evidence="10" id="KW-0862">Zinc</keyword>
<dbReference type="AlphaFoldDB" id="A0AAD9L509"/>
<comment type="catalytic activity">
    <reaction evidence="1">
        <text>Release of N-terminal glutamate (and to a lesser extent aspartate) from a peptide.</text>
        <dbReference type="EC" id="3.4.11.7"/>
    </reaction>
</comment>
<reference evidence="14" key="1">
    <citation type="journal article" date="2023" name="Mol. Biol. Evol.">
        <title>Third-Generation Sequencing Reveals the Adaptive Role of the Epigenome in Three Deep-Sea Polychaetes.</title>
        <authorList>
            <person name="Perez M."/>
            <person name="Aroh O."/>
            <person name="Sun Y."/>
            <person name="Lan Y."/>
            <person name="Juniper S.K."/>
            <person name="Young C.R."/>
            <person name="Angers B."/>
            <person name="Qian P.Y."/>
        </authorList>
    </citation>
    <scope>NUCLEOTIDE SEQUENCE</scope>
    <source>
        <strain evidence="14">R07B-5</strain>
    </source>
</reference>
<evidence type="ECO:0000256" key="5">
    <source>
        <dbReference type="ARBA" id="ARBA00012567"/>
    </source>
</evidence>